<feature type="region of interest" description="Disordered" evidence="1">
    <location>
        <begin position="382"/>
        <end position="404"/>
    </location>
</feature>
<evidence type="ECO:0000313" key="4">
    <source>
        <dbReference type="Proteomes" id="UP001215598"/>
    </source>
</evidence>
<feature type="transmembrane region" description="Helical" evidence="2">
    <location>
        <begin position="169"/>
        <end position="190"/>
    </location>
</feature>
<name>A0AAD7HVB9_9AGAR</name>
<evidence type="ECO:0008006" key="5">
    <source>
        <dbReference type="Google" id="ProtNLM"/>
    </source>
</evidence>
<dbReference type="Proteomes" id="UP001215598">
    <property type="component" value="Unassembled WGS sequence"/>
</dbReference>
<gene>
    <name evidence="3" type="ORF">B0H16DRAFT_1894322</name>
</gene>
<protein>
    <recommendedName>
        <fullName evidence="5">Transmembrane protein</fullName>
    </recommendedName>
</protein>
<comment type="caution">
    <text evidence="3">The sequence shown here is derived from an EMBL/GenBank/DDBJ whole genome shotgun (WGS) entry which is preliminary data.</text>
</comment>
<reference evidence="3" key="1">
    <citation type="submission" date="2023-03" db="EMBL/GenBank/DDBJ databases">
        <title>Massive genome expansion in bonnet fungi (Mycena s.s.) driven by repeated elements and novel gene families across ecological guilds.</title>
        <authorList>
            <consortium name="Lawrence Berkeley National Laboratory"/>
            <person name="Harder C.B."/>
            <person name="Miyauchi S."/>
            <person name="Viragh M."/>
            <person name="Kuo A."/>
            <person name="Thoen E."/>
            <person name="Andreopoulos B."/>
            <person name="Lu D."/>
            <person name="Skrede I."/>
            <person name="Drula E."/>
            <person name="Henrissat B."/>
            <person name="Morin E."/>
            <person name="Kohler A."/>
            <person name="Barry K."/>
            <person name="LaButti K."/>
            <person name="Morin E."/>
            <person name="Salamov A."/>
            <person name="Lipzen A."/>
            <person name="Mereny Z."/>
            <person name="Hegedus B."/>
            <person name="Baldrian P."/>
            <person name="Stursova M."/>
            <person name="Weitz H."/>
            <person name="Taylor A."/>
            <person name="Grigoriev I.V."/>
            <person name="Nagy L.G."/>
            <person name="Martin F."/>
            <person name="Kauserud H."/>
        </authorList>
    </citation>
    <scope>NUCLEOTIDE SEQUENCE</scope>
    <source>
        <strain evidence="3">CBHHK182m</strain>
    </source>
</reference>
<keyword evidence="2" id="KW-0472">Membrane</keyword>
<feature type="transmembrane region" description="Helical" evidence="2">
    <location>
        <begin position="139"/>
        <end position="162"/>
    </location>
</feature>
<proteinExistence type="predicted"/>
<keyword evidence="2" id="KW-1133">Transmembrane helix</keyword>
<feature type="region of interest" description="Disordered" evidence="1">
    <location>
        <begin position="1"/>
        <end position="29"/>
    </location>
</feature>
<organism evidence="3 4">
    <name type="scientific">Mycena metata</name>
    <dbReference type="NCBI Taxonomy" id="1033252"/>
    <lineage>
        <taxon>Eukaryota</taxon>
        <taxon>Fungi</taxon>
        <taxon>Dikarya</taxon>
        <taxon>Basidiomycota</taxon>
        <taxon>Agaricomycotina</taxon>
        <taxon>Agaricomycetes</taxon>
        <taxon>Agaricomycetidae</taxon>
        <taxon>Agaricales</taxon>
        <taxon>Marasmiineae</taxon>
        <taxon>Mycenaceae</taxon>
        <taxon>Mycena</taxon>
    </lineage>
</organism>
<feature type="transmembrane region" description="Helical" evidence="2">
    <location>
        <begin position="262"/>
        <end position="283"/>
    </location>
</feature>
<keyword evidence="4" id="KW-1185">Reference proteome</keyword>
<evidence type="ECO:0000256" key="2">
    <source>
        <dbReference type="SAM" id="Phobius"/>
    </source>
</evidence>
<accession>A0AAD7HVB9</accession>
<feature type="transmembrane region" description="Helical" evidence="2">
    <location>
        <begin position="223"/>
        <end position="241"/>
    </location>
</feature>
<dbReference type="AlphaFoldDB" id="A0AAD7HVB9"/>
<feature type="compositionally biased region" description="Low complexity" evidence="1">
    <location>
        <begin position="387"/>
        <end position="400"/>
    </location>
</feature>
<evidence type="ECO:0000256" key="1">
    <source>
        <dbReference type="SAM" id="MobiDB-lite"/>
    </source>
</evidence>
<keyword evidence="2" id="KW-0812">Transmembrane</keyword>
<sequence>MSQVKTPVKTLLFQASSPPSDADAFDGDLSNGSRGSGALYDPYADIPLLPNPNSSANTRARLASASTRRGQLEYLSLSGATYEEFDPKHLYDDSKRNLLAPSPAETDFLKTPLSALFPGGLPKAPRRHPFASRYEAPEWIFVAIHVAFCLLAYPVLLVFVILADRKTLFWSRLIVGVGCGVVGVALGLSIGRLAQGFLEAATWATLIHQSRLPDNPGIRMRDFATGSQYPTSILAALRLLWNRTFYRGTSRGARKHYDSRPWSLVVLFFLLLVIIAGSLTFVLGRVVDISTLVEHQYERYYEVAIAADSSVADIERANVLDPVFSQDFTLTWTLSPFSSHGALPPAISLEWQGDTVYFSETTRSQLLPGGSGFGTFEVNATAPSIETDPSQSTTSSTTPSGKTIDSGMILRYPRWGIRIHCANFDDPNTIIPRSAASYSYVFTPRDILQQLFSSFEMDFPSVLEVPLDTTAAMQPNDTFPAALNASDIALASLFSDNGVAHSFKSVPISMGADGNGFVSIEILLVRLNTTNTPNGTFLTHSDIPVPDITGKNTFIGYDAAVCLELYEPWVLETYNNSIGVPITMRIVNKGNTILNANTTQFEEINIAPPLTDPTLKRYLNSSNLGTVYDVAHGNSANQLLKDNGRDSFYVPSPTLVSFTGGQGPKGYVELSATYFAQARALADASNVLSYFAGSGQTVARSYADSVLSKTRINTVECLVVLGIVLVLGVLAGLFVPRLPMSVPRRGFGLYSWMAAFHSHELVLDQIDQSEAMVKQMELSSIKKYLGDLRFRYSF</sequence>
<dbReference type="EMBL" id="JARKIB010000176">
    <property type="protein sequence ID" value="KAJ7727962.1"/>
    <property type="molecule type" value="Genomic_DNA"/>
</dbReference>
<feature type="transmembrane region" description="Helical" evidence="2">
    <location>
        <begin position="718"/>
        <end position="735"/>
    </location>
</feature>
<evidence type="ECO:0000313" key="3">
    <source>
        <dbReference type="EMBL" id="KAJ7727962.1"/>
    </source>
</evidence>